<name>A0A4R3K3F3_9FIRM</name>
<dbReference type="EMBL" id="SMAA01000017">
    <property type="protein sequence ID" value="TCS77234.1"/>
    <property type="molecule type" value="Genomic_DNA"/>
</dbReference>
<evidence type="ECO:0000313" key="3">
    <source>
        <dbReference type="Proteomes" id="UP000295188"/>
    </source>
</evidence>
<organism evidence="2 3">
    <name type="scientific">Pectinatus cerevisiiphilus</name>
    <dbReference type="NCBI Taxonomy" id="86956"/>
    <lineage>
        <taxon>Bacteria</taxon>
        <taxon>Bacillati</taxon>
        <taxon>Bacillota</taxon>
        <taxon>Negativicutes</taxon>
        <taxon>Selenomonadales</taxon>
        <taxon>Selenomonadaceae</taxon>
        <taxon>Pectinatus</taxon>
    </lineage>
</organism>
<dbReference type="OrthoDB" id="9794720at2"/>
<comment type="caution">
    <text evidence="2">The sequence shown here is derived from an EMBL/GenBank/DDBJ whole genome shotgun (WGS) entry which is preliminary data.</text>
</comment>
<reference evidence="2 3" key="1">
    <citation type="submission" date="2019-03" db="EMBL/GenBank/DDBJ databases">
        <title>Genomic Encyclopedia of Type Strains, Phase IV (KMG-IV): sequencing the most valuable type-strain genomes for metagenomic binning, comparative biology and taxonomic classification.</title>
        <authorList>
            <person name="Goeker M."/>
        </authorList>
    </citation>
    <scope>NUCLEOTIDE SEQUENCE [LARGE SCALE GENOMIC DNA]</scope>
    <source>
        <strain evidence="2 3">DSM 20467</strain>
    </source>
</reference>
<proteinExistence type="predicted"/>
<keyword evidence="2" id="KW-0378">Hydrolase</keyword>
<keyword evidence="3" id="KW-1185">Reference proteome</keyword>
<dbReference type="Gene3D" id="3.90.320.10">
    <property type="match status" value="1"/>
</dbReference>
<evidence type="ECO:0000259" key="1">
    <source>
        <dbReference type="Pfam" id="PF01930"/>
    </source>
</evidence>
<dbReference type="Pfam" id="PF01930">
    <property type="entry name" value="Cas_Cas4"/>
    <property type="match status" value="1"/>
</dbReference>
<gene>
    <name evidence="2" type="ORF">EDC37_1175</name>
</gene>
<evidence type="ECO:0000313" key="2">
    <source>
        <dbReference type="EMBL" id="TCS77234.1"/>
    </source>
</evidence>
<feature type="domain" description="DUF83" evidence="1">
    <location>
        <begin position="5"/>
        <end position="162"/>
    </location>
</feature>
<keyword evidence="2" id="KW-0540">Nuclease</keyword>
<dbReference type="PANTHER" id="PTHR37168:SF1">
    <property type="entry name" value="CRISPR-ASSOCIATED EXONUCLEASE CAS4"/>
    <property type="match status" value="1"/>
</dbReference>
<sequence>MRKITGVMYSYYFLCHRKLWLFAHNINMEQESEAVFIGKLIDEDTYKREKKHILIDDTINIDYIHNGIVCEIKKSEKEKKMAINQIKYYLYVLKKHGLNQVKGLLKIPKERIVENVELIDDDIHQIEENLQMITNILILPKPPQIGIKKPCRACAYYEFCYI</sequence>
<protein>
    <submittedName>
        <fullName evidence="2">CRISPR-associated Cas4 family exonuclease</fullName>
    </submittedName>
</protein>
<dbReference type="RefSeq" id="WP_132550988.1">
    <property type="nucleotide sequence ID" value="NZ_SMAA01000017.1"/>
</dbReference>
<accession>A0A4R3K3F3</accession>
<dbReference type="Proteomes" id="UP000295188">
    <property type="component" value="Unassembled WGS sequence"/>
</dbReference>
<dbReference type="InterPro" id="IPR011604">
    <property type="entry name" value="PDDEXK-like_dom_sf"/>
</dbReference>
<dbReference type="InterPro" id="IPR022765">
    <property type="entry name" value="Dna2/Cas4_DUF83"/>
</dbReference>
<dbReference type="GO" id="GO:0004527">
    <property type="term" value="F:exonuclease activity"/>
    <property type="evidence" value="ECO:0007669"/>
    <property type="project" value="UniProtKB-KW"/>
</dbReference>
<keyword evidence="2" id="KW-0269">Exonuclease</keyword>
<dbReference type="AlphaFoldDB" id="A0A4R3K3F3"/>
<dbReference type="PANTHER" id="PTHR37168">
    <property type="entry name" value="CRISPR-ASSOCIATED EXONUCLEASE CAS4"/>
    <property type="match status" value="1"/>
</dbReference>